<sequence>MSLPRICLVHCGTYPALTTLQDLAVLAYGVDGVYLPDADPEKIVDYDVVVVSDRLPPVQRMKLETMTDRIVQDSSKTLIVLGQNDVQDWLPGLGFTFRRPVFWKWRTGEDTGTRGRLPEDPFWDYFDLGALNWHNHGLLHPSAGTKSLVVVEEDGREQGAVVLVDEVNQPARLLVTTMDPVYHHGSGFMPGATRMLYGLLRWSVAPRDRRSVDRSDAGLTEPADTVHAG</sequence>
<evidence type="ECO:0000313" key="1">
    <source>
        <dbReference type="EMBL" id="WYY08040.1"/>
    </source>
</evidence>
<accession>A0ABZ2U2Y1</accession>
<reference evidence="1 2" key="1">
    <citation type="journal article" date="2023" name="Virus Evol.">
        <title>Computational host range prediction-The good, the bad, and the ugly.</title>
        <authorList>
            <person name="Howell A.A."/>
            <person name="Versoza C.J."/>
            <person name="Pfeifer S.P."/>
        </authorList>
    </citation>
    <scope>NUCLEOTIDE SEQUENCE [LARGE SCALE GENOMIC DNA]</scope>
    <source>
        <strain evidence="1 2">1610/1b</strain>
    </source>
</reference>
<proteinExistence type="predicted"/>
<dbReference type="EMBL" id="CP136137">
    <property type="protein sequence ID" value="WYY08040.1"/>
    <property type="molecule type" value="Genomic_DNA"/>
</dbReference>
<organism evidence="1 2">
    <name type="scientific">Gordonia hydrophobica</name>
    <dbReference type="NCBI Taxonomy" id="40516"/>
    <lineage>
        <taxon>Bacteria</taxon>
        <taxon>Bacillati</taxon>
        <taxon>Actinomycetota</taxon>
        <taxon>Actinomycetes</taxon>
        <taxon>Mycobacteriales</taxon>
        <taxon>Gordoniaceae</taxon>
        <taxon>Gordonia</taxon>
    </lineage>
</organism>
<evidence type="ECO:0000313" key="2">
    <source>
        <dbReference type="Proteomes" id="UP001479933"/>
    </source>
</evidence>
<keyword evidence="2" id="KW-1185">Reference proteome</keyword>
<gene>
    <name evidence="1" type="ORF">RVF87_02855</name>
</gene>
<dbReference type="Proteomes" id="UP001479933">
    <property type="component" value="Chromosome"/>
</dbReference>
<name>A0ABZ2U2Y1_9ACTN</name>
<dbReference type="RefSeq" id="WP_066167179.1">
    <property type="nucleotide sequence ID" value="NZ_CP136137.1"/>
</dbReference>
<protein>
    <submittedName>
        <fullName evidence="1">Uncharacterized protein</fullName>
    </submittedName>
</protein>